<dbReference type="InterPro" id="IPR011989">
    <property type="entry name" value="ARM-like"/>
</dbReference>
<dbReference type="SUPFAM" id="SSF52200">
    <property type="entry name" value="Toll/Interleukin receptor TIR domain"/>
    <property type="match status" value="1"/>
</dbReference>
<keyword evidence="4" id="KW-1185">Reference proteome</keyword>
<protein>
    <recommendedName>
        <fullName evidence="2">TIR domain-containing protein</fullName>
    </recommendedName>
</protein>
<organism evidence="3 4">
    <name type="scientific">Mya arenaria</name>
    <name type="common">Soft-shell clam</name>
    <dbReference type="NCBI Taxonomy" id="6604"/>
    <lineage>
        <taxon>Eukaryota</taxon>
        <taxon>Metazoa</taxon>
        <taxon>Spiralia</taxon>
        <taxon>Lophotrochozoa</taxon>
        <taxon>Mollusca</taxon>
        <taxon>Bivalvia</taxon>
        <taxon>Autobranchia</taxon>
        <taxon>Heteroconchia</taxon>
        <taxon>Euheterodonta</taxon>
        <taxon>Imparidentia</taxon>
        <taxon>Neoheterodontei</taxon>
        <taxon>Myida</taxon>
        <taxon>Myoidea</taxon>
        <taxon>Myidae</taxon>
        <taxon>Mya</taxon>
    </lineage>
</organism>
<dbReference type="Proteomes" id="UP001164746">
    <property type="component" value="Chromosome 5"/>
</dbReference>
<dbReference type="PANTHER" id="PTHR46270:SF2">
    <property type="entry name" value="TIR DOMAIN-CONTAINING PROTEIN"/>
    <property type="match status" value="1"/>
</dbReference>
<evidence type="ECO:0000313" key="4">
    <source>
        <dbReference type="Proteomes" id="UP001164746"/>
    </source>
</evidence>
<sequence length="700" mass="79878">MGNHGGKCEKRETRKPSKEDPRLTSSSCGGDTSILRLTNDDSNRKLDVESVKFQHVIPKNLNEEDLSEKENGKKQYSMENISEEMSSLNMQKECSGHKKISNENVERKKGETSSWCNTDGLLSASKANSQELNTLLELCQCVDAKNEKLLMTLTTITKMIRNNRNLCQNLIQCNIVSKMMSYVDNFGFKNMAKAFENEDTRTAMTKSWPVLKKFFMIIWIACDHNVNFCQYTLASDGFSYFVSNLNCLSSLNYESVDMSLFTVKTVLGILHNISRHLPNSKWRLRNEGLIHILQQYLKSQVPMVRIKTLIVLSYILSEAENELISSEDDNFEFIFEVLSDALKNPEHKSAKYGMNAAEILRGVNNLAINDENKLRMVRNGVLELYEGILVGGDRDEVKVTIATLWSLSFLHYNKVKMKEKMLIMERLREYQFADEEEISHAARGVVWELENEHKSCIGSRLSSSLSADRAPNQAHIMISYQWDSQPVMLHVKDRLREAGYKVWMDVEHMSGSTLEAMALAVEKASVVLICMSQKYKDSPNCRTEAEYVYRLRKDFIPLRLQQEYVPDGWLGILVGTRLYFDVFMDSLLDRQVPRLLRELGDRGRIEHTEEATKTDIEGGCSPATHLSHCKRNPTKNGQLDDTGSSPMAHHFADIDGECLLELKRLQEVAPEGVLALLRGDMCLSPSLLLRLSSHLYKIHH</sequence>
<evidence type="ECO:0000313" key="3">
    <source>
        <dbReference type="EMBL" id="WAR05160.1"/>
    </source>
</evidence>
<gene>
    <name evidence="3" type="ORF">MAR_020529</name>
</gene>
<evidence type="ECO:0000256" key="1">
    <source>
        <dbReference type="SAM" id="MobiDB-lite"/>
    </source>
</evidence>
<feature type="compositionally biased region" description="Basic and acidic residues" evidence="1">
    <location>
        <begin position="1"/>
        <end position="22"/>
    </location>
</feature>
<evidence type="ECO:0000259" key="2">
    <source>
        <dbReference type="Pfam" id="PF13676"/>
    </source>
</evidence>
<dbReference type="InterPro" id="IPR000157">
    <property type="entry name" value="TIR_dom"/>
</dbReference>
<dbReference type="EMBL" id="CP111016">
    <property type="protein sequence ID" value="WAR05160.1"/>
    <property type="molecule type" value="Genomic_DNA"/>
</dbReference>
<feature type="compositionally biased region" description="Polar residues" evidence="1">
    <location>
        <begin position="634"/>
        <end position="645"/>
    </location>
</feature>
<reference evidence="3" key="1">
    <citation type="submission" date="2022-11" db="EMBL/GenBank/DDBJ databases">
        <title>Centuries of genome instability and evolution in soft-shell clam transmissible cancer (bioRxiv).</title>
        <authorList>
            <person name="Hart S.F.M."/>
            <person name="Yonemitsu M.A."/>
            <person name="Giersch R.M."/>
            <person name="Beal B.F."/>
            <person name="Arriagada G."/>
            <person name="Davis B.W."/>
            <person name="Ostrander E.A."/>
            <person name="Goff S.P."/>
            <person name="Metzger M.J."/>
        </authorList>
    </citation>
    <scope>NUCLEOTIDE SEQUENCE</scope>
    <source>
        <strain evidence="3">MELC-2E11</strain>
        <tissue evidence="3">Siphon/mantle</tissue>
    </source>
</reference>
<dbReference type="PANTHER" id="PTHR46270">
    <property type="entry name" value="ARMADILLO-TYPE FOLD-RELATED"/>
    <property type="match status" value="1"/>
</dbReference>
<feature type="domain" description="TIR" evidence="2">
    <location>
        <begin position="476"/>
        <end position="585"/>
    </location>
</feature>
<dbReference type="SUPFAM" id="SSF48371">
    <property type="entry name" value="ARM repeat"/>
    <property type="match status" value="1"/>
</dbReference>
<proteinExistence type="predicted"/>
<name>A0ABY7E5N8_MYAAR</name>
<feature type="region of interest" description="Disordered" evidence="1">
    <location>
        <begin position="627"/>
        <end position="646"/>
    </location>
</feature>
<feature type="region of interest" description="Disordered" evidence="1">
    <location>
        <begin position="1"/>
        <end position="41"/>
    </location>
</feature>
<dbReference type="Gene3D" id="3.40.50.10140">
    <property type="entry name" value="Toll/interleukin-1 receptor homology (TIR) domain"/>
    <property type="match status" value="1"/>
</dbReference>
<dbReference type="Pfam" id="PF13676">
    <property type="entry name" value="TIR_2"/>
    <property type="match status" value="1"/>
</dbReference>
<accession>A0ABY7E5N8</accession>
<dbReference type="InterPro" id="IPR016024">
    <property type="entry name" value="ARM-type_fold"/>
</dbReference>
<dbReference type="InterPro" id="IPR035897">
    <property type="entry name" value="Toll_tir_struct_dom_sf"/>
</dbReference>
<dbReference type="Gene3D" id="1.25.10.10">
    <property type="entry name" value="Leucine-rich Repeat Variant"/>
    <property type="match status" value="1"/>
</dbReference>